<evidence type="ECO:0000313" key="1">
    <source>
        <dbReference type="EMBL" id="GFT78451.1"/>
    </source>
</evidence>
<dbReference type="Proteomes" id="UP000887013">
    <property type="component" value="Unassembled WGS sequence"/>
</dbReference>
<protein>
    <submittedName>
        <fullName evidence="1">Uncharacterized protein</fullName>
    </submittedName>
</protein>
<name>A0A8X6U630_NEPPI</name>
<accession>A0A8X6U630</accession>
<keyword evidence="2" id="KW-1185">Reference proteome</keyword>
<evidence type="ECO:0000313" key="2">
    <source>
        <dbReference type="Proteomes" id="UP000887013"/>
    </source>
</evidence>
<comment type="caution">
    <text evidence="1">The sequence shown here is derived from an EMBL/GenBank/DDBJ whole genome shotgun (WGS) entry which is preliminary data.</text>
</comment>
<dbReference type="EMBL" id="BMAW01071540">
    <property type="protein sequence ID" value="GFT78451.1"/>
    <property type="molecule type" value="Genomic_DNA"/>
</dbReference>
<organism evidence="1 2">
    <name type="scientific">Nephila pilipes</name>
    <name type="common">Giant wood spider</name>
    <name type="synonym">Nephila maculata</name>
    <dbReference type="NCBI Taxonomy" id="299642"/>
    <lineage>
        <taxon>Eukaryota</taxon>
        <taxon>Metazoa</taxon>
        <taxon>Ecdysozoa</taxon>
        <taxon>Arthropoda</taxon>
        <taxon>Chelicerata</taxon>
        <taxon>Arachnida</taxon>
        <taxon>Araneae</taxon>
        <taxon>Araneomorphae</taxon>
        <taxon>Entelegynae</taxon>
        <taxon>Araneoidea</taxon>
        <taxon>Nephilidae</taxon>
        <taxon>Nephila</taxon>
    </lineage>
</organism>
<dbReference type="AlphaFoldDB" id="A0A8X6U630"/>
<reference evidence="1" key="1">
    <citation type="submission" date="2020-08" db="EMBL/GenBank/DDBJ databases">
        <title>Multicomponent nature underlies the extraordinary mechanical properties of spider dragline silk.</title>
        <authorList>
            <person name="Kono N."/>
            <person name="Nakamura H."/>
            <person name="Mori M."/>
            <person name="Yoshida Y."/>
            <person name="Ohtoshi R."/>
            <person name="Malay A.D."/>
            <person name="Moran D.A.P."/>
            <person name="Tomita M."/>
            <person name="Numata K."/>
            <person name="Arakawa K."/>
        </authorList>
    </citation>
    <scope>NUCLEOTIDE SEQUENCE</scope>
</reference>
<sequence>MVALRGEIAALSKGQNDSPETDFANRSSHEVRLLSTGTSRPYIPKGLPPADFQSIRTICLTPVFELLQKIIRSRFVCGQ</sequence>
<proteinExistence type="predicted"/>
<gene>
    <name evidence="1" type="ORF">NPIL_80261</name>
</gene>